<dbReference type="GO" id="GO:0016791">
    <property type="term" value="F:phosphatase activity"/>
    <property type="evidence" value="ECO:0007669"/>
    <property type="project" value="TreeGrafter"/>
</dbReference>
<dbReference type="InterPro" id="IPR050275">
    <property type="entry name" value="PGM_Phosphatase"/>
</dbReference>
<evidence type="ECO:0000256" key="1">
    <source>
        <dbReference type="SAM" id="SignalP"/>
    </source>
</evidence>
<comment type="caution">
    <text evidence="2">The sequence shown here is derived from an EMBL/GenBank/DDBJ whole genome shotgun (WGS) entry which is preliminary data.</text>
</comment>
<dbReference type="RefSeq" id="WP_128533927.1">
    <property type="nucleotide sequence ID" value="NZ_SBIW01000004.1"/>
</dbReference>
<organism evidence="2 3">
    <name type="scientific">Mucilaginibacter gilvus</name>
    <dbReference type="NCBI Taxonomy" id="2305909"/>
    <lineage>
        <taxon>Bacteria</taxon>
        <taxon>Pseudomonadati</taxon>
        <taxon>Bacteroidota</taxon>
        <taxon>Sphingobacteriia</taxon>
        <taxon>Sphingobacteriales</taxon>
        <taxon>Sphingobacteriaceae</taxon>
        <taxon>Mucilaginibacter</taxon>
    </lineage>
</organism>
<keyword evidence="3" id="KW-1185">Reference proteome</keyword>
<gene>
    <name evidence="2" type="ORF">EPL05_10545</name>
</gene>
<feature type="chain" id="PRO_5018524797" evidence="1">
    <location>
        <begin position="28"/>
        <end position="203"/>
    </location>
</feature>
<reference evidence="2 3" key="1">
    <citation type="submission" date="2019-01" db="EMBL/GenBank/DDBJ databases">
        <title>Mucilaginibacter antarcticum sp. nov., isolated from antarctic soil.</title>
        <authorList>
            <person name="Yan Y.-Q."/>
            <person name="Du Z.-J."/>
        </authorList>
    </citation>
    <scope>NUCLEOTIDE SEQUENCE [LARGE SCALE GENOMIC DNA]</scope>
    <source>
        <strain evidence="2 3">F01003</strain>
    </source>
</reference>
<dbReference type="InterPro" id="IPR013078">
    <property type="entry name" value="His_Pase_superF_clade-1"/>
</dbReference>
<dbReference type="EMBL" id="SBIW01000004">
    <property type="protein sequence ID" value="RWY52341.1"/>
    <property type="molecule type" value="Genomic_DNA"/>
</dbReference>
<dbReference type="PANTHER" id="PTHR48100">
    <property type="entry name" value="BROAD-SPECIFICITY PHOSPHATASE YOR283W-RELATED"/>
    <property type="match status" value="1"/>
</dbReference>
<sequence>MKNVLLQSKILKVLFVCLFLSNYNAFAQKTTIWLVRHGEKEPATVKTADDPNLSLDGQKRAEALAKFLKREKIKAIYITKYKRTSETARPLAAQARIVPQVYGDSLKTFAAGILKSFNGSNVLIIGHSTTLMPLLGAFGAEMPFEALDEDDFDMIFKVTIKDSGERELEISYYGSLHHKSDLPQKYKEDNRPAQQFVSPAAHY</sequence>
<dbReference type="SUPFAM" id="SSF53254">
    <property type="entry name" value="Phosphoglycerate mutase-like"/>
    <property type="match status" value="1"/>
</dbReference>
<dbReference type="OrthoDB" id="3296006at2"/>
<dbReference type="AlphaFoldDB" id="A0A3S3VNK6"/>
<dbReference type="PANTHER" id="PTHR48100:SF1">
    <property type="entry name" value="HISTIDINE PHOSPHATASE FAMILY PROTEIN-RELATED"/>
    <property type="match status" value="1"/>
</dbReference>
<dbReference type="Gene3D" id="3.40.50.1240">
    <property type="entry name" value="Phosphoglycerate mutase-like"/>
    <property type="match status" value="1"/>
</dbReference>
<name>A0A3S3VNK6_9SPHI</name>
<keyword evidence="1" id="KW-0732">Signal</keyword>
<dbReference type="GO" id="GO:0005737">
    <property type="term" value="C:cytoplasm"/>
    <property type="evidence" value="ECO:0007669"/>
    <property type="project" value="TreeGrafter"/>
</dbReference>
<dbReference type="CDD" id="cd07040">
    <property type="entry name" value="HP"/>
    <property type="match status" value="1"/>
</dbReference>
<dbReference type="Pfam" id="PF00300">
    <property type="entry name" value="His_Phos_1"/>
    <property type="match status" value="1"/>
</dbReference>
<protein>
    <submittedName>
        <fullName evidence="2">Histidine phosphatase family protein</fullName>
    </submittedName>
</protein>
<dbReference type="Proteomes" id="UP000286701">
    <property type="component" value="Unassembled WGS sequence"/>
</dbReference>
<evidence type="ECO:0000313" key="3">
    <source>
        <dbReference type="Proteomes" id="UP000286701"/>
    </source>
</evidence>
<accession>A0A3S3VNK6</accession>
<proteinExistence type="predicted"/>
<evidence type="ECO:0000313" key="2">
    <source>
        <dbReference type="EMBL" id="RWY52341.1"/>
    </source>
</evidence>
<dbReference type="InterPro" id="IPR029033">
    <property type="entry name" value="His_PPase_superfam"/>
</dbReference>
<feature type="signal peptide" evidence="1">
    <location>
        <begin position="1"/>
        <end position="27"/>
    </location>
</feature>